<gene>
    <name evidence="2" type="ORF">GIB67_004916</name>
</gene>
<dbReference type="Proteomes" id="UP000541444">
    <property type="component" value="Unassembled WGS sequence"/>
</dbReference>
<name>A0A7J7LNL5_9MAGN</name>
<evidence type="ECO:0000313" key="3">
    <source>
        <dbReference type="Proteomes" id="UP000541444"/>
    </source>
</evidence>
<proteinExistence type="predicted"/>
<accession>A0A7J7LNL5</accession>
<dbReference type="PANTHER" id="PTHR11918:SF45">
    <property type="entry name" value="THREONYLCARBAMOYLADENOSINE TRNA METHYLTHIOTRANSFERASE"/>
    <property type="match status" value="1"/>
</dbReference>
<keyword evidence="1" id="KW-0808">Transferase</keyword>
<dbReference type="AlphaFoldDB" id="A0A7J7LNL5"/>
<sequence length="140" mass="15987">MEPTNIEDYIDEHTNAPIWIDFSTLEDSVDKNDENLFFCKPVYGNPVLWQCGDDIGGDVLGMWRRGACNYYKTKHSHGHLGSYTIESIVERIRNVVANGVKEIWISSEDTRAYGSDIGVNLPILLKAIIAELRYDRITMF</sequence>
<dbReference type="GO" id="GO:0005783">
    <property type="term" value="C:endoplasmic reticulum"/>
    <property type="evidence" value="ECO:0007669"/>
    <property type="project" value="TreeGrafter"/>
</dbReference>
<dbReference type="GO" id="GO:0035598">
    <property type="term" value="F:tRNA (N(6)-L-threonylcarbamoyladenosine(37)-C(2))-methylthiotransferase activity"/>
    <property type="evidence" value="ECO:0007669"/>
    <property type="project" value="TreeGrafter"/>
</dbReference>
<protein>
    <submittedName>
        <fullName evidence="2">Uncharacterized protein</fullName>
    </submittedName>
</protein>
<dbReference type="SUPFAM" id="SSF102114">
    <property type="entry name" value="Radical SAM enzymes"/>
    <property type="match status" value="1"/>
</dbReference>
<evidence type="ECO:0000313" key="2">
    <source>
        <dbReference type="EMBL" id="KAF6144246.1"/>
    </source>
</evidence>
<dbReference type="PANTHER" id="PTHR11918">
    <property type="entry name" value="RADICAL SAM PROTEINS"/>
    <property type="match status" value="1"/>
</dbReference>
<dbReference type="Gene3D" id="3.30.750.210">
    <property type="match status" value="1"/>
</dbReference>
<dbReference type="EMBL" id="JACGCM010002132">
    <property type="protein sequence ID" value="KAF6144246.1"/>
    <property type="molecule type" value="Genomic_DNA"/>
</dbReference>
<comment type="caution">
    <text evidence="2">The sequence shown here is derived from an EMBL/GenBank/DDBJ whole genome shotgun (WGS) entry which is preliminary data.</text>
</comment>
<keyword evidence="3" id="KW-1185">Reference proteome</keyword>
<evidence type="ECO:0000256" key="1">
    <source>
        <dbReference type="ARBA" id="ARBA00022679"/>
    </source>
</evidence>
<reference evidence="2 3" key="1">
    <citation type="journal article" date="2020" name="IScience">
        <title>Genome Sequencing of the Endangered Kingdonia uniflora (Circaeasteraceae, Ranunculales) Reveals Potential Mechanisms of Evolutionary Specialization.</title>
        <authorList>
            <person name="Sun Y."/>
            <person name="Deng T."/>
            <person name="Zhang A."/>
            <person name="Moore M.J."/>
            <person name="Landis J.B."/>
            <person name="Lin N."/>
            <person name="Zhang H."/>
            <person name="Zhang X."/>
            <person name="Huang J."/>
            <person name="Zhang X."/>
            <person name="Sun H."/>
            <person name="Wang H."/>
        </authorList>
    </citation>
    <scope>NUCLEOTIDE SEQUENCE [LARGE SCALE GENOMIC DNA]</scope>
    <source>
        <strain evidence="2">TB1705</strain>
        <tissue evidence="2">Leaf</tissue>
    </source>
</reference>
<organism evidence="2 3">
    <name type="scientific">Kingdonia uniflora</name>
    <dbReference type="NCBI Taxonomy" id="39325"/>
    <lineage>
        <taxon>Eukaryota</taxon>
        <taxon>Viridiplantae</taxon>
        <taxon>Streptophyta</taxon>
        <taxon>Embryophyta</taxon>
        <taxon>Tracheophyta</taxon>
        <taxon>Spermatophyta</taxon>
        <taxon>Magnoliopsida</taxon>
        <taxon>Ranunculales</taxon>
        <taxon>Circaeasteraceae</taxon>
        <taxon>Kingdonia</taxon>
    </lineage>
</organism>
<dbReference type="InterPro" id="IPR058240">
    <property type="entry name" value="rSAM_sf"/>
</dbReference>